<evidence type="ECO:0000256" key="6">
    <source>
        <dbReference type="ARBA" id="ARBA00022573"/>
    </source>
</evidence>
<comment type="catalytic activity">
    <reaction evidence="10 11">
        <text>5,6-dimethylbenzimidazole + nicotinate beta-D-ribonucleotide = alpha-ribazole 5'-phosphate + nicotinate + H(+)</text>
        <dbReference type="Rhea" id="RHEA:11196"/>
        <dbReference type="ChEBI" id="CHEBI:15378"/>
        <dbReference type="ChEBI" id="CHEBI:15890"/>
        <dbReference type="ChEBI" id="CHEBI:32544"/>
        <dbReference type="ChEBI" id="CHEBI:57502"/>
        <dbReference type="ChEBI" id="CHEBI:57918"/>
        <dbReference type="EC" id="2.4.2.21"/>
    </reaction>
</comment>
<keyword evidence="6 11" id="KW-0169">Cobalamin biosynthesis</keyword>
<evidence type="ECO:0000256" key="1">
    <source>
        <dbReference type="ARBA" id="ARBA00002197"/>
    </source>
</evidence>
<dbReference type="AlphaFoldDB" id="A0A1V4SVT0"/>
<dbReference type="CDD" id="cd02439">
    <property type="entry name" value="DMB-PRT_CobT"/>
    <property type="match status" value="1"/>
</dbReference>
<evidence type="ECO:0000256" key="10">
    <source>
        <dbReference type="ARBA" id="ARBA00047340"/>
    </source>
</evidence>
<evidence type="ECO:0000256" key="4">
    <source>
        <dbReference type="ARBA" id="ARBA00011991"/>
    </source>
</evidence>
<evidence type="ECO:0000256" key="5">
    <source>
        <dbReference type="ARBA" id="ARBA00015486"/>
    </source>
</evidence>
<dbReference type="Pfam" id="PF02277">
    <property type="entry name" value="DBI_PRT"/>
    <property type="match status" value="1"/>
</dbReference>
<keyword evidence="7 11" id="KW-0328">Glycosyltransferase</keyword>
<comment type="caution">
    <text evidence="12">The sequence shown here is derived from an EMBL/GenBank/DDBJ whole genome shotgun (WGS) entry which is preliminary data.</text>
</comment>
<evidence type="ECO:0000256" key="11">
    <source>
        <dbReference type="HAMAP-Rule" id="MF_00230"/>
    </source>
</evidence>
<evidence type="ECO:0000256" key="8">
    <source>
        <dbReference type="ARBA" id="ARBA00022679"/>
    </source>
</evidence>
<comment type="similarity">
    <text evidence="3 11">Belongs to the CobT family.</text>
</comment>
<dbReference type="InterPro" id="IPR023195">
    <property type="entry name" value="Nict_dMeBzImd_PRibTrfase_N"/>
</dbReference>
<comment type="function">
    <text evidence="1 11">Catalyzes the synthesis of alpha-ribazole-5'-phosphate from nicotinate mononucleotide (NAMN) and 5,6-dimethylbenzimidazole (DMB).</text>
</comment>
<dbReference type="OrthoDB" id="9781491at2"/>
<dbReference type="Gene3D" id="1.10.1610.10">
    <property type="match status" value="1"/>
</dbReference>
<dbReference type="EMBL" id="LTAY01000035">
    <property type="protein sequence ID" value="OPX48206.1"/>
    <property type="molecule type" value="Genomic_DNA"/>
</dbReference>
<dbReference type="NCBIfam" id="TIGR03160">
    <property type="entry name" value="cobT_DBIPRT"/>
    <property type="match status" value="1"/>
</dbReference>
<organism evidence="12 13">
    <name type="scientific">Clostridium thermobutyricum DSM 4928</name>
    <dbReference type="NCBI Taxonomy" id="1121339"/>
    <lineage>
        <taxon>Bacteria</taxon>
        <taxon>Bacillati</taxon>
        <taxon>Bacillota</taxon>
        <taxon>Clostridia</taxon>
        <taxon>Eubacteriales</taxon>
        <taxon>Clostridiaceae</taxon>
        <taxon>Clostridium</taxon>
    </lineage>
</organism>
<evidence type="ECO:0000256" key="2">
    <source>
        <dbReference type="ARBA" id="ARBA00005049"/>
    </source>
</evidence>
<dbReference type="Proteomes" id="UP000191448">
    <property type="component" value="Unassembled WGS sequence"/>
</dbReference>
<dbReference type="EC" id="2.4.2.21" evidence="4 11"/>
<accession>A0A1V4SVT0</accession>
<dbReference type="PANTHER" id="PTHR43463">
    <property type="entry name" value="NICOTINATE-NUCLEOTIDE--DIMETHYLBENZIMIDAZOLE PHOSPHORIBOSYLTRANSFERASE"/>
    <property type="match status" value="1"/>
</dbReference>
<keyword evidence="8 11" id="KW-0808">Transferase</keyword>
<protein>
    <recommendedName>
        <fullName evidence="5 11">Nicotinate-nucleotide--dimethylbenzimidazole phosphoribosyltransferase</fullName>
        <shortName evidence="11">NN:DBI PRT</shortName>
        <ecNumber evidence="4 11">2.4.2.21</ecNumber>
    </recommendedName>
    <alternativeName>
        <fullName evidence="9 11">N(1)-alpha-phosphoribosyltransferase</fullName>
    </alternativeName>
</protein>
<comment type="pathway">
    <text evidence="2 11">Nucleoside biosynthesis; alpha-ribazole biosynthesis; alpha-ribazole from 5,6-dimethylbenzimidazole: step 1/2.</text>
</comment>
<dbReference type="Gene3D" id="3.40.50.10210">
    <property type="match status" value="1"/>
</dbReference>
<dbReference type="RefSeq" id="WP_080022567.1">
    <property type="nucleotide sequence ID" value="NZ_LTAY01000035.1"/>
</dbReference>
<evidence type="ECO:0000256" key="9">
    <source>
        <dbReference type="ARBA" id="ARBA00030686"/>
    </source>
</evidence>
<dbReference type="GO" id="GO:0008939">
    <property type="term" value="F:nicotinate-nucleotide-dimethylbenzimidazole phosphoribosyltransferase activity"/>
    <property type="evidence" value="ECO:0007669"/>
    <property type="project" value="UniProtKB-UniRule"/>
</dbReference>
<reference evidence="12 13" key="1">
    <citation type="submission" date="2016-02" db="EMBL/GenBank/DDBJ databases">
        <title>Genome sequence of Clostridium thermobutyricum DSM 4928.</title>
        <authorList>
            <person name="Poehlein A."/>
            <person name="Daniel R."/>
        </authorList>
    </citation>
    <scope>NUCLEOTIDE SEQUENCE [LARGE SCALE GENOMIC DNA]</scope>
    <source>
        <strain evidence="12 13">DSM 4928</strain>
    </source>
</reference>
<sequence length="360" mass="39081">MLEKIVQGIEPLDDYSMKKAKEYIDSLAKPLGSLGTLETLGIQLSGITKKIKNSFKKRCVIIMCSDNGVVEEGIASAPQYVTLAQTKHFIKGGTGVAALAKENNTELIVVDIGINSDEKIEGVIDKKIRKGTNNLYKEDSMTYEEAIKSIEIGIEMAKKVKEDGFEIVGVGEMGIGNTTTSSAVLSLLIDKDIDLVVGKGAGLTDKAFIKKKQVIKKAVERVNSNNPIEILKSVGGFDIGGMVGVFLGCAYYKIPVVVDGFISVVSALLACKINPLVKEYLIPSHKSYEIGYNLAMESLGLEPILNLNMRLGEGSGCPIAFSIIDFSMAMINNMGTFEDAEIDNSYLDEVRLEKNYKVEV</sequence>
<dbReference type="HAMAP" id="MF_00230">
    <property type="entry name" value="CobT"/>
    <property type="match status" value="1"/>
</dbReference>
<dbReference type="SUPFAM" id="SSF52733">
    <property type="entry name" value="Nicotinate mononucleotide:5,6-dimethylbenzimidazole phosphoribosyltransferase (CobT)"/>
    <property type="match status" value="1"/>
</dbReference>
<gene>
    <name evidence="11 12" type="primary">cobT</name>
    <name evidence="12" type="ORF">CLTHE_13380</name>
</gene>
<dbReference type="InterPro" id="IPR003200">
    <property type="entry name" value="Nict_dMeBzImd_PRibTrfase"/>
</dbReference>
<evidence type="ECO:0000313" key="13">
    <source>
        <dbReference type="Proteomes" id="UP000191448"/>
    </source>
</evidence>
<dbReference type="UniPathway" id="UPA00061">
    <property type="reaction ID" value="UER00516"/>
</dbReference>
<evidence type="ECO:0000256" key="7">
    <source>
        <dbReference type="ARBA" id="ARBA00022676"/>
    </source>
</evidence>
<proteinExistence type="inferred from homology"/>
<dbReference type="GO" id="GO:0009236">
    <property type="term" value="P:cobalamin biosynthetic process"/>
    <property type="evidence" value="ECO:0007669"/>
    <property type="project" value="UniProtKB-UniRule"/>
</dbReference>
<feature type="active site" description="Proton acceptor" evidence="11">
    <location>
        <position position="313"/>
    </location>
</feature>
<dbReference type="InterPro" id="IPR036087">
    <property type="entry name" value="Nict_dMeBzImd_PRibTrfase_sf"/>
</dbReference>
<evidence type="ECO:0000313" key="12">
    <source>
        <dbReference type="EMBL" id="OPX48206.1"/>
    </source>
</evidence>
<evidence type="ECO:0000256" key="3">
    <source>
        <dbReference type="ARBA" id="ARBA00007110"/>
    </source>
</evidence>
<dbReference type="InterPro" id="IPR017846">
    <property type="entry name" value="Nict_dMeBzImd_PRibTrfase_bact"/>
</dbReference>
<dbReference type="NCBIfam" id="NF000996">
    <property type="entry name" value="PRK00105.1"/>
    <property type="match status" value="1"/>
</dbReference>
<name>A0A1V4SVT0_9CLOT</name>
<dbReference type="PANTHER" id="PTHR43463:SF1">
    <property type="entry name" value="NICOTINATE-NUCLEOTIDE--DIMETHYLBENZIMIDAZOLE PHOSPHORIBOSYLTRANSFERASE"/>
    <property type="match status" value="1"/>
</dbReference>
<dbReference type="FunFam" id="3.40.50.10210:FF:000001">
    <property type="entry name" value="Nicotinate-nucleotide--dimethylbenzimidazole phosphoribosyltransferase"/>
    <property type="match status" value="1"/>
</dbReference>